<evidence type="ECO:0000256" key="7">
    <source>
        <dbReference type="ARBA" id="ARBA00023136"/>
    </source>
</evidence>
<feature type="domain" description="AAA+ ATPase" evidence="12">
    <location>
        <begin position="544"/>
        <end position="691"/>
    </location>
</feature>
<dbReference type="GO" id="GO:0016562">
    <property type="term" value="P:protein import into peroxisome matrix, receptor recycling"/>
    <property type="evidence" value="ECO:0007669"/>
    <property type="project" value="EnsemblFungi"/>
</dbReference>
<name>A0A1A0HEI5_9ASCO</name>
<dbReference type="GeneID" id="30031764"/>
<evidence type="ECO:0000313" key="14">
    <source>
        <dbReference type="Proteomes" id="UP000092555"/>
    </source>
</evidence>
<dbReference type="GO" id="GO:0043335">
    <property type="term" value="P:protein unfolding"/>
    <property type="evidence" value="ECO:0007669"/>
    <property type="project" value="EnsemblFungi"/>
</dbReference>
<dbReference type="GO" id="GO:0005829">
    <property type="term" value="C:cytosol"/>
    <property type="evidence" value="ECO:0007669"/>
    <property type="project" value="EnsemblFungi"/>
</dbReference>
<dbReference type="InterPro" id="IPR003593">
    <property type="entry name" value="AAA+_ATPase"/>
</dbReference>
<comment type="catalytic activity">
    <reaction evidence="10">
        <text>ATP + H2O = ADP + phosphate + H(+)</text>
        <dbReference type="Rhea" id="RHEA:13065"/>
        <dbReference type="ChEBI" id="CHEBI:15377"/>
        <dbReference type="ChEBI" id="CHEBI:15378"/>
        <dbReference type="ChEBI" id="CHEBI:30616"/>
        <dbReference type="ChEBI" id="CHEBI:43474"/>
        <dbReference type="ChEBI" id="CHEBI:456216"/>
    </reaction>
    <physiologicalReaction direction="left-to-right" evidence="10">
        <dbReference type="Rhea" id="RHEA:13066"/>
    </physiologicalReaction>
</comment>
<dbReference type="PANTHER" id="PTHR23077">
    <property type="entry name" value="AAA-FAMILY ATPASE"/>
    <property type="match status" value="1"/>
</dbReference>
<accession>A0A1A0HEI5</accession>
<evidence type="ECO:0000256" key="11">
    <source>
        <dbReference type="SAM" id="MobiDB-lite"/>
    </source>
</evidence>
<dbReference type="InterPro" id="IPR050168">
    <property type="entry name" value="AAA_ATPase_domain"/>
</dbReference>
<keyword evidence="7" id="KW-0472">Membrane</keyword>
<dbReference type="FunFam" id="1.10.8.60:FF:000039">
    <property type="entry name" value="peroxisome biogenesis factor 6"/>
    <property type="match status" value="1"/>
</dbReference>
<comment type="similarity">
    <text evidence="2">Belongs to the AAA ATPase family.</text>
</comment>
<evidence type="ECO:0000256" key="3">
    <source>
        <dbReference type="ARBA" id="ARBA00022593"/>
    </source>
</evidence>
<dbReference type="AlphaFoldDB" id="A0A1A0HEI5"/>
<feature type="region of interest" description="Disordered" evidence="11">
    <location>
        <begin position="1133"/>
        <end position="1163"/>
    </location>
</feature>
<dbReference type="Gene3D" id="1.10.8.60">
    <property type="match status" value="1"/>
</dbReference>
<evidence type="ECO:0000256" key="8">
    <source>
        <dbReference type="ARBA" id="ARBA00034811"/>
    </source>
</evidence>
<sequence length="1163" mass="129016">MPSAIETSDSPSISTTANVHIVNDPTSLVADSVSVSMELFVRLFPDLQRATPEKDTPKCHFVLMKFIGVPDFFPRFNIYRVSLIEDMAPTLSSVTLTNHANLTKFGADLTFRGCIIQSIDSSSIPVLDQIFVSVPDEIYDILDKAHEHSVKEQFISEYISASGGVLAQGDTIRALNGTVDLCEPFYQGRVLTTTNIVFIKQKENELSKKPDNFLDNVVPESFEEDAAFGLDLSEYLSKNIVFDSPDSDKAACSEHKFNVLPLPHRVAVPPAPFAPEDPELYVFLTSRDLTKLGFPVFNGDLVELHAGSSCVCVKIFTFLEPNKSFKQDTVYLSPLLLMNLPLAENAHVLFKPHFSPHRSLTEVIPVAKSATIARVVSPITMDKTYQRSFFAELKTTFHTQRKCFKIGDMFPVCIDSVLSRALFDFTAHLDHNEDEEGADSDIVPTGHPDSVAWFRVVDISGTEGESYKGSQYVIDPARTSLTSSGVEFVAAPQNKNIHWNEYLKMTPIFDYFLAFSANPATFKYANEFFQVLETNVRSSGRTDLRANTLLYSMSRGLGKTTLVRSAALHFGFNLIELDANDFVRPGAELKLVGLLSGKIEKQLAGQLEAAHCDNYHLLYVKHIEVLCAQVNLNEQGASSTISLSLKVVKAIQEIMAKYTNIVLVASSNDVDKVSDTFRQIITFEINVGVPSEQERLEIFNFFLDLETQASNSETLPEAFEDKIEFTSRPDFDDFCIDKRQDVQNQTLALQSAGLTPLDLKSIIKKTKQSATLRLINYAKSVNVNVEKLVKIGNGGSLLLIPEDFENAINDARNQFSDSIGAPRIPNVKWEDIGGLDLVKDEILDTIDMPLKHPELFSNGLKKRSGILFYGPPGTGKTLLAKAIATNFSLNFFSVKGPELLNMYIGESEANVRRVFQKARDAKPCVIFFDELDSVAPKRGNQGDSGGVMDRIVSQLLAELDGMSGGENNGDGVFVVGATNRPDLLDEALLRPGRFDKMLYLGISDTNEKQAKILEALTRKFKLGDDVDLGKIAEKCSFTFTGADFYALCSDSMLNAMTRTANEVDSKLKLFNQTRTSEGKEEVSSRWWFDNVATAEDIDVQVSMADFEKAQRELSPSVSADELAHYLRVKENFEGGKNKQASSDTNDRYEDSNASSSMKTKHQS</sequence>
<evidence type="ECO:0000256" key="5">
    <source>
        <dbReference type="ARBA" id="ARBA00022801"/>
    </source>
</evidence>
<evidence type="ECO:0000256" key="6">
    <source>
        <dbReference type="ARBA" id="ARBA00022840"/>
    </source>
</evidence>
<protein>
    <recommendedName>
        <fullName evidence="8">Peroxisomal ATPase PEX6</fullName>
    </recommendedName>
    <alternativeName>
        <fullName evidence="9">Peroxin-6</fullName>
    </alternativeName>
</protein>
<comment type="caution">
    <text evidence="13">The sequence shown here is derived from an EMBL/GenBank/DDBJ whole genome shotgun (WGS) entry which is preliminary data.</text>
</comment>
<gene>
    <name evidence="13" type="ORF">METBIDRAFT_77897</name>
</gene>
<evidence type="ECO:0000256" key="1">
    <source>
        <dbReference type="ARBA" id="ARBA00004370"/>
    </source>
</evidence>
<keyword evidence="4" id="KW-0547">Nucleotide-binding</keyword>
<keyword evidence="5" id="KW-0378">Hydrolase</keyword>
<comment type="subcellular location">
    <subcellularLocation>
        <location evidence="1">Membrane</location>
    </subcellularLocation>
</comment>
<dbReference type="OrthoDB" id="5553750at2759"/>
<dbReference type="SUPFAM" id="SSF52540">
    <property type="entry name" value="P-loop containing nucleoside triphosphate hydrolases"/>
    <property type="match status" value="2"/>
</dbReference>
<evidence type="ECO:0000256" key="10">
    <source>
        <dbReference type="ARBA" id="ARBA00048778"/>
    </source>
</evidence>
<dbReference type="PANTHER" id="PTHR23077:SF9">
    <property type="entry name" value="PEROXISOMAL ATPASE PEX6"/>
    <property type="match status" value="1"/>
</dbReference>
<evidence type="ECO:0000259" key="12">
    <source>
        <dbReference type="SMART" id="SM00382"/>
    </source>
</evidence>
<dbReference type="InterPro" id="IPR047533">
    <property type="entry name" value="RecA-like_PEX6_r2"/>
</dbReference>
<reference evidence="13 14" key="1">
    <citation type="submission" date="2016-05" db="EMBL/GenBank/DDBJ databases">
        <title>Comparative genomics of biotechnologically important yeasts.</title>
        <authorList>
            <consortium name="DOE Joint Genome Institute"/>
            <person name="Riley R."/>
            <person name="Haridas S."/>
            <person name="Wolfe K.H."/>
            <person name="Lopes M.R."/>
            <person name="Hittinger C.T."/>
            <person name="Goker M."/>
            <person name="Salamov A."/>
            <person name="Wisecaver J."/>
            <person name="Long T.M."/>
            <person name="Aerts A.L."/>
            <person name="Barry K."/>
            <person name="Choi C."/>
            <person name="Clum A."/>
            <person name="Coughlan A.Y."/>
            <person name="Deshpande S."/>
            <person name="Douglass A.P."/>
            <person name="Hanson S.J."/>
            <person name="Klenk H.-P."/>
            <person name="LaButti K."/>
            <person name="Lapidus A."/>
            <person name="Lindquist E."/>
            <person name="Lipzen A."/>
            <person name="Meier-kolthoff J.P."/>
            <person name="Ohm R.A."/>
            <person name="Otillar R.P."/>
            <person name="Pangilinan J."/>
            <person name="Peng Y."/>
            <person name="Rokas A."/>
            <person name="Rosa C.A."/>
            <person name="Scheuner C."/>
            <person name="Sibirny A.A."/>
            <person name="Slot J.C."/>
            <person name="Stielow J.B."/>
            <person name="Sun H."/>
            <person name="Kurtzman C.P."/>
            <person name="Blackwell M."/>
            <person name="Grigoriev I.V."/>
            <person name="Jeffries T.W."/>
        </authorList>
    </citation>
    <scope>NUCLEOTIDE SEQUENCE [LARGE SCALE GENOMIC DNA]</scope>
    <source>
        <strain evidence="13 14">NRRL YB-4993</strain>
    </source>
</reference>
<dbReference type="GO" id="GO:1904949">
    <property type="term" value="C:ATPase complex"/>
    <property type="evidence" value="ECO:0007669"/>
    <property type="project" value="EnsemblFungi"/>
</dbReference>
<dbReference type="GO" id="GO:0016887">
    <property type="term" value="F:ATP hydrolysis activity"/>
    <property type="evidence" value="ECO:0007669"/>
    <property type="project" value="EnsemblFungi"/>
</dbReference>
<dbReference type="Pfam" id="PF00004">
    <property type="entry name" value="AAA"/>
    <property type="match status" value="2"/>
</dbReference>
<keyword evidence="6" id="KW-0067">ATP-binding</keyword>
<dbReference type="InterPro" id="IPR003960">
    <property type="entry name" value="ATPase_AAA_CS"/>
</dbReference>
<feature type="domain" description="AAA+ ATPase" evidence="12">
    <location>
        <begin position="862"/>
        <end position="1004"/>
    </location>
</feature>
<proteinExistence type="inferred from homology"/>
<dbReference type="Pfam" id="PF23315">
    <property type="entry name" value="PEX6_4th"/>
    <property type="match status" value="1"/>
</dbReference>
<dbReference type="CDD" id="cd19527">
    <property type="entry name" value="RecA-like_PEX6_r2"/>
    <property type="match status" value="1"/>
</dbReference>
<dbReference type="SMART" id="SM00382">
    <property type="entry name" value="AAA"/>
    <property type="match status" value="2"/>
</dbReference>
<dbReference type="STRING" id="869754.A0A1A0HEI5"/>
<dbReference type="FunFam" id="3.40.50.300:FF:000109">
    <property type="entry name" value="Peroxisomal biogenesis factor 6"/>
    <property type="match status" value="1"/>
</dbReference>
<evidence type="ECO:0000256" key="2">
    <source>
        <dbReference type="ARBA" id="ARBA00006914"/>
    </source>
</evidence>
<keyword evidence="14" id="KW-1185">Reference proteome</keyword>
<dbReference type="Gene3D" id="3.40.50.300">
    <property type="entry name" value="P-loop containing nucleotide triphosphate hydrolases"/>
    <property type="match status" value="2"/>
</dbReference>
<evidence type="ECO:0000256" key="4">
    <source>
        <dbReference type="ARBA" id="ARBA00022741"/>
    </source>
</evidence>
<dbReference type="Proteomes" id="UP000092555">
    <property type="component" value="Unassembled WGS sequence"/>
</dbReference>
<keyword evidence="3" id="KW-0962">Peroxisome biogenesis</keyword>
<dbReference type="InterPro" id="IPR027417">
    <property type="entry name" value="P-loop_NTPase"/>
</dbReference>
<dbReference type="RefSeq" id="XP_018713020.1">
    <property type="nucleotide sequence ID" value="XM_018858788.1"/>
</dbReference>
<dbReference type="EMBL" id="LXTC01000002">
    <property type="protein sequence ID" value="OBA22524.1"/>
    <property type="molecule type" value="Genomic_DNA"/>
</dbReference>
<evidence type="ECO:0000256" key="9">
    <source>
        <dbReference type="ARBA" id="ARBA00034920"/>
    </source>
</evidence>
<dbReference type="InterPro" id="IPR056995">
    <property type="entry name" value="PEX6_4th_dom"/>
</dbReference>
<organism evidence="13 14">
    <name type="scientific">Metschnikowia bicuspidata var. bicuspidata NRRL YB-4993</name>
    <dbReference type="NCBI Taxonomy" id="869754"/>
    <lineage>
        <taxon>Eukaryota</taxon>
        <taxon>Fungi</taxon>
        <taxon>Dikarya</taxon>
        <taxon>Ascomycota</taxon>
        <taxon>Saccharomycotina</taxon>
        <taxon>Pichiomycetes</taxon>
        <taxon>Metschnikowiaceae</taxon>
        <taxon>Metschnikowia</taxon>
    </lineage>
</organism>
<dbReference type="GO" id="GO:0005778">
    <property type="term" value="C:peroxisomal membrane"/>
    <property type="evidence" value="ECO:0007669"/>
    <property type="project" value="TreeGrafter"/>
</dbReference>
<dbReference type="GO" id="GO:0140318">
    <property type="term" value="F:protein transporter activity"/>
    <property type="evidence" value="ECO:0007669"/>
    <property type="project" value="EnsemblFungi"/>
</dbReference>
<dbReference type="PROSITE" id="PS00674">
    <property type="entry name" value="AAA"/>
    <property type="match status" value="1"/>
</dbReference>
<evidence type="ECO:0000313" key="13">
    <source>
        <dbReference type="EMBL" id="OBA22524.1"/>
    </source>
</evidence>
<dbReference type="InterPro" id="IPR003959">
    <property type="entry name" value="ATPase_AAA_core"/>
</dbReference>
<dbReference type="GO" id="GO:0005524">
    <property type="term" value="F:ATP binding"/>
    <property type="evidence" value="ECO:0007669"/>
    <property type="project" value="UniProtKB-KW"/>
</dbReference>